<accession>A0ABU6T7L4</accession>
<protein>
    <submittedName>
        <fullName evidence="2">Uncharacterized protein</fullName>
    </submittedName>
</protein>
<keyword evidence="3" id="KW-1185">Reference proteome</keyword>
<feature type="region of interest" description="Disordered" evidence="1">
    <location>
        <begin position="87"/>
        <end position="130"/>
    </location>
</feature>
<evidence type="ECO:0000256" key="1">
    <source>
        <dbReference type="SAM" id="MobiDB-lite"/>
    </source>
</evidence>
<name>A0ABU6T7L4_9FABA</name>
<dbReference type="Proteomes" id="UP001341840">
    <property type="component" value="Unassembled WGS sequence"/>
</dbReference>
<reference evidence="2 3" key="1">
    <citation type="journal article" date="2023" name="Plants (Basel)">
        <title>Bridging the Gap: Combining Genomics and Transcriptomics Approaches to Understand Stylosanthes scabra, an Orphan Legume from the Brazilian Caatinga.</title>
        <authorList>
            <person name="Ferreira-Neto J.R.C."/>
            <person name="da Silva M.D."/>
            <person name="Binneck E."/>
            <person name="de Melo N.F."/>
            <person name="da Silva R.H."/>
            <person name="de Melo A.L.T.M."/>
            <person name="Pandolfi V."/>
            <person name="Bustamante F.O."/>
            <person name="Brasileiro-Vidal A.C."/>
            <person name="Benko-Iseppon A.M."/>
        </authorList>
    </citation>
    <scope>NUCLEOTIDE SEQUENCE [LARGE SCALE GENOMIC DNA]</scope>
    <source>
        <tissue evidence="2">Leaves</tissue>
    </source>
</reference>
<gene>
    <name evidence="2" type="ORF">PIB30_010275</name>
</gene>
<proteinExistence type="predicted"/>
<comment type="caution">
    <text evidence="2">The sequence shown here is derived from an EMBL/GenBank/DDBJ whole genome shotgun (WGS) entry which is preliminary data.</text>
</comment>
<evidence type="ECO:0000313" key="2">
    <source>
        <dbReference type="EMBL" id="MED6143918.1"/>
    </source>
</evidence>
<sequence length="181" mass="20227">MVLVVFLDQAHSRRENQIWNVSNAFKDSKIVVVSELLENRSNNTTFVINGSAHITNHAVATIHAFSSSHHHGSHQLQRRMRRLLHDHPQQPPQQQDLGAEKNASAATTARRTSMRSTRSVKPPSTRSLRPPLQGLPLAFCQCRRSTCRHPPPLRRLRLLHLLTATVTASSSSCVSGRGGNW</sequence>
<evidence type="ECO:0000313" key="3">
    <source>
        <dbReference type="Proteomes" id="UP001341840"/>
    </source>
</evidence>
<organism evidence="2 3">
    <name type="scientific">Stylosanthes scabra</name>
    <dbReference type="NCBI Taxonomy" id="79078"/>
    <lineage>
        <taxon>Eukaryota</taxon>
        <taxon>Viridiplantae</taxon>
        <taxon>Streptophyta</taxon>
        <taxon>Embryophyta</taxon>
        <taxon>Tracheophyta</taxon>
        <taxon>Spermatophyta</taxon>
        <taxon>Magnoliopsida</taxon>
        <taxon>eudicotyledons</taxon>
        <taxon>Gunneridae</taxon>
        <taxon>Pentapetalae</taxon>
        <taxon>rosids</taxon>
        <taxon>fabids</taxon>
        <taxon>Fabales</taxon>
        <taxon>Fabaceae</taxon>
        <taxon>Papilionoideae</taxon>
        <taxon>50 kb inversion clade</taxon>
        <taxon>dalbergioids sensu lato</taxon>
        <taxon>Dalbergieae</taxon>
        <taxon>Pterocarpus clade</taxon>
        <taxon>Stylosanthes</taxon>
    </lineage>
</organism>
<feature type="compositionally biased region" description="Low complexity" evidence="1">
    <location>
        <begin position="103"/>
        <end position="119"/>
    </location>
</feature>
<dbReference type="EMBL" id="JASCZI010090645">
    <property type="protein sequence ID" value="MED6143918.1"/>
    <property type="molecule type" value="Genomic_DNA"/>
</dbReference>